<keyword evidence="1" id="KW-0805">Transcription regulation</keyword>
<evidence type="ECO:0000256" key="3">
    <source>
        <dbReference type="ARBA" id="ARBA00023163"/>
    </source>
</evidence>
<dbReference type="PRINTS" id="PR00035">
    <property type="entry name" value="HTHGNTR"/>
</dbReference>
<dbReference type="GO" id="GO:0003700">
    <property type="term" value="F:DNA-binding transcription factor activity"/>
    <property type="evidence" value="ECO:0007669"/>
    <property type="project" value="InterPro"/>
</dbReference>
<accession>A0A4S4AIG8</accession>
<dbReference type="PROSITE" id="PS50949">
    <property type="entry name" value="HTH_GNTR"/>
    <property type="match status" value="1"/>
</dbReference>
<dbReference type="CDD" id="cd07377">
    <property type="entry name" value="WHTH_GntR"/>
    <property type="match status" value="1"/>
</dbReference>
<dbReference type="InterPro" id="IPR000524">
    <property type="entry name" value="Tscrpt_reg_HTH_GntR"/>
</dbReference>
<dbReference type="SMART" id="SM00895">
    <property type="entry name" value="FCD"/>
    <property type="match status" value="1"/>
</dbReference>
<evidence type="ECO:0000313" key="6">
    <source>
        <dbReference type="Proteomes" id="UP000307956"/>
    </source>
</evidence>
<name>A0A4S4AIG8_9RHOO</name>
<protein>
    <submittedName>
        <fullName evidence="5">GntR family transcriptional regulator</fullName>
    </submittedName>
</protein>
<reference evidence="5 6" key="1">
    <citation type="submission" date="2019-04" db="EMBL/GenBank/DDBJ databases">
        <title>Azoarcus rhizosphaerae sp. nov. isolated from rhizosphere of Ficus religiosa.</title>
        <authorList>
            <person name="Lin S.-Y."/>
            <person name="Hameed A."/>
            <person name="Hsu Y.-H."/>
            <person name="Young C.-C."/>
        </authorList>
    </citation>
    <scope>NUCLEOTIDE SEQUENCE [LARGE SCALE GENOMIC DNA]</scope>
    <source>
        <strain evidence="5 6">CC-YHH848</strain>
    </source>
</reference>
<dbReference type="AlphaFoldDB" id="A0A4S4AIG8"/>
<dbReference type="Gene3D" id="1.10.10.10">
    <property type="entry name" value="Winged helix-like DNA-binding domain superfamily/Winged helix DNA-binding domain"/>
    <property type="match status" value="1"/>
</dbReference>
<dbReference type="EMBL" id="SSOD01000015">
    <property type="protein sequence ID" value="THF58636.1"/>
    <property type="molecule type" value="Genomic_DNA"/>
</dbReference>
<dbReference type="InterPro" id="IPR011711">
    <property type="entry name" value="GntR_C"/>
</dbReference>
<comment type="caution">
    <text evidence="5">The sequence shown here is derived from an EMBL/GenBank/DDBJ whole genome shotgun (WGS) entry which is preliminary data.</text>
</comment>
<organism evidence="5 6">
    <name type="scientific">Pseudothauera rhizosphaerae</name>
    <dbReference type="NCBI Taxonomy" id="2565932"/>
    <lineage>
        <taxon>Bacteria</taxon>
        <taxon>Pseudomonadati</taxon>
        <taxon>Pseudomonadota</taxon>
        <taxon>Betaproteobacteria</taxon>
        <taxon>Rhodocyclales</taxon>
        <taxon>Zoogloeaceae</taxon>
        <taxon>Pseudothauera</taxon>
    </lineage>
</organism>
<keyword evidence="3" id="KW-0804">Transcription</keyword>
<dbReference type="SUPFAM" id="SSF48008">
    <property type="entry name" value="GntR ligand-binding domain-like"/>
    <property type="match status" value="1"/>
</dbReference>
<dbReference type="GO" id="GO:0003677">
    <property type="term" value="F:DNA binding"/>
    <property type="evidence" value="ECO:0007669"/>
    <property type="project" value="UniProtKB-KW"/>
</dbReference>
<dbReference type="PANTHER" id="PTHR43537">
    <property type="entry name" value="TRANSCRIPTIONAL REGULATOR, GNTR FAMILY"/>
    <property type="match status" value="1"/>
</dbReference>
<dbReference type="RefSeq" id="WP_136386150.1">
    <property type="nucleotide sequence ID" value="NZ_SSOD01000015.1"/>
</dbReference>
<proteinExistence type="predicted"/>
<evidence type="ECO:0000256" key="2">
    <source>
        <dbReference type="ARBA" id="ARBA00023125"/>
    </source>
</evidence>
<evidence type="ECO:0000256" key="1">
    <source>
        <dbReference type="ARBA" id="ARBA00023015"/>
    </source>
</evidence>
<dbReference type="SUPFAM" id="SSF46785">
    <property type="entry name" value="Winged helix' DNA-binding domain"/>
    <property type="match status" value="1"/>
</dbReference>
<dbReference type="Pfam" id="PF00392">
    <property type="entry name" value="GntR"/>
    <property type="match status" value="1"/>
</dbReference>
<dbReference type="SMART" id="SM00345">
    <property type="entry name" value="HTH_GNTR"/>
    <property type="match status" value="1"/>
</dbReference>
<dbReference type="OrthoDB" id="9799812at2"/>
<dbReference type="InterPro" id="IPR036388">
    <property type="entry name" value="WH-like_DNA-bd_sf"/>
</dbReference>
<dbReference type="Proteomes" id="UP000307956">
    <property type="component" value="Unassembled WGS sequence"/>
</dbReference>
<sequence length="235" mass="25775">MPRAATPDADRPDSLADRVYARLKADIFDFRLLPGDRFTENEVAARSGASRTPVRQALYRLQREGLLEVRFRNGWQVRPIDFGHIDACYELRIVLECAAARKLCEGGAPGAALAALTAIWQVPPADRLTDPAVVAALDEAFHLGLVEAAGNAEMARVHRELSDKIRIVRRLDFTEPARVTATYDEHAAILAALGAGDAAQGEQRLRAHIETSRVEVRKITLHRLSEIRRAAAAGG</sequence>
<dbReference type="PANTHER" id="PTHR43537:SF45">
    <property type="entry name" value="GNTR FAMILY REGULATORY PROTEIN"/>
    <property type="match status" value="1"/>
</dbReference>
<keyword evidence="2" id="KW-0238">DNA-binding</keyword>
<dbReference type="Pfam" id="PF07729">
    <property type="entry name" value="FCD"/>
    <property type="match status" value="1"/>
</dbReference>
<dbReference type="InterPro" id="IPR008920">
    <property type="entry name" value="TF_FadR/GntR_C"/>
</dbReference>
<keyword evidence="6" id="KW-1185">Reference proteome</keyword>
<evidence type="ECO:0000313" key="5">
    <source>
        <dbReference type="EMBL" id="THF58636.1"/>
    </source>
</evidence>
<evidence type="ECO:0000259" key="4">
    <source>
        <dbReference type="PROSITE" id="PS50949"/>
    </source>
</evidence>
<feature type="domain" description="HTH gntR-type" evidence="4">
    <location>
        <begin position="13"/>
        <end position="80"/>
    </location>
</feature>
<gene>
    <name evidence="5" type="ORF">E6O51_16740</name>
</gene>
<dbReference type="InterPro" id="IPR036390">
    <property type="entry name" value="WH_DNA-bd_sf"/>
</dbReference>
<dbReference type="Gene3D" id="1.20.120.530">
    <property type="entry name" value="GntR ligand-binding domain-like"/>
    <property type="match status" value="1"/>
</dbReference>